<proteinExistence type="predicted"/>
<gene>
    <name evidence="3" type="ORF">F4557_006949</name>
</gene>
<dbReference type="Pfam" id="PF21068">
    <property type="entry name" value="ATPgraspMvdD"/>
    <property type="match status" value="1"/>
</dbReference>
<sequence>MLPGLASDSNRRGAHRRGSTGRATAFAKWPWSSHMLLIISSPDDAATIDFVRPKVEARGIPVLWWDEDQYPAHSRLTVEIDDGGCRQILKHRGRTYDLAEVTAVWDRRPSPIQVGDLVTDEDYRAHADLVAGRFRDGFWELLPARWMPAKPTRALWADNKLLHLAKAAELGFTVPQTLFTNDPDELIPAWNRAGGQLISKALTYKDFWVYGEQHLIYTTQVQRRHLAGRHRIQHAPVILQPNIAKAAELRVTVVGDQIFAAEIDSQSSRLTAQDWRRYDDNTVGYRAVKLPGEVAGRCLDFISALGLNFGAIDLIRRKDGEYVFLEVNVNGQWGWIETLTGLPISDAIADWLTADEPVTPDATKETAP</sequence>
<evidence type="ECO:0000259" key="2">
    <source>
        <dbReference type="Pfam" id="PF21068"/>
    </source>
</evidence>
<evidence type="ECO:0000256" key="1">
    <source>
        <dbReference type="SAM" id="MobiDB-lite"/>
    </source>
</evidence>
<feature type="domain" description="MvdD-like pre-ATP grasp" evidence="2">
    <location>
        <begin position="36"/>
        <end position="144"/>
    </location>
</feature>
<dbReference type="PANTHER" id="PTHR21621">
    <property type="entry name" value="RIBOSOMAL PROTEIN S6 MODIFICATION PROTEIN"/>
    <property type="match status" value="1"/>
</dbReference>
<dbReference type="InterPro" id="IPR048936">
    <property type="entry name" value="MvdD-like_ATPgrasp"/>
</dbReference>
<reference evidence="3 4" key="1">
    <citation type="submission" date="2020-08" db="EMBL/GenBank/DDBJ databases">
        <title>Sequencing the genomes of 1000 actinobacteria strains.</title>
        <authorList>
            <person name="Klenk H.-P."/>
        </authorList>
    </citation>
    <scope>NUCLEOTIDE SEQUENCE [LARGE SCALE GENOMIC DNA]</scope>
    <source>
        <strain evidence="3 4">DSM 44772</strain>
    </source>
</reference>
<dbReference type="PANTHER" id="PTHR21621:SF7">
    <property type="entry name" value="RIBOSOMAL PROTEIN BS6--L-GLUTAMATE LIGASE"/>
    <property type="match status" value="1"/>
</dbReference>
<dbReference type="GO" id="GO:0009432">
    <property type="term" value="P:SOS response"/>
    <property type="evidence" value="ECO:0007669"/>
    <property type="project" value="TreeGrafter"/>
</dbReference>
<feature type="region of interest" description="Disordered" evidence="1">
    <location>
        <begin position="1"/>
        <end position="21"/>
    </location>
</feature>
<dbReference type="AlphaFoldDB" id="A0A7W7IKE4"/>
<dbReference type="SUPFAM" id="SSF56059">
    <property type="entry name" value="Glutathione synthetase ATP-binding domain-like"/>
    <property type="match status" value="1"/>
</dbReference>
<dbReference type="GO" id="GO:0005737">
    <property type="term" value="C:cytoplasm"/>
    <property type="evidence" value="ECO:0007669"/>
    <property type="project" value="TreeGrafter"/>
</dbReference>
<dbReference type="Gene3D" id="3.30.470.20">
    <property type="entry name" value="ATP-grasp fold, B domain"/>
    <property type="match status" value="1"/>
</dbReference>
<organism evidence="3 4">
    <name type="scientific">Actinomadura livida</name>
    <dbReference type="NCBI Taxonomy" id="79909"/>
    <lineage>
        <taxon>Bacteria</taxon>
        <taxon>Bacillati</taxon>
        <taxon>Actinomycetota</taxon>
        <taxon>Actinomycetes</taxon>
        <taxon>Streptosporangiales</taxon>
        <taxon>Thermomonosporaceae</taxon>
        <taxon>Actinomadura</taxon>
    </lineage>
</organism>
<comment type="caution">
    <text evidence="3">The sequence shown here is derived from an EMBL/GenBank/DDBJ whole genome shotgun (WGS) entry which is preliminary data.</text>
</comment>
<dbReference type="GO" id="GO:0018169">
    <property type="term" value="F:ribosomal S6-glutamic acid ligase activity"/>
    <property type="evidence" value="ECO:0007669"/>
    <property type="project" value="TreeGrafter"/>
</dbReference>
<evidence type="ECO:0000313" key="4">
    <source>
        <dbReference type="Proteomes" id="UP000549343"/>
    </source>
</evidence>
<protein>
    <recommendedName>
        <fullName evidence="2">MvdD-like pre-ATP grasp domain-containing protein</fullName>
    </recommendedName>
</protein>
<dbReference type="EMBL" id="JACHMV010000001">
    <property type="protein sequence ID" value="MBB4778531.1"/>
    <property type="molecule type" value="Genomic_DNA"/>
</dbReference>
<dbReference type="Proteomes" id="UP000549343">
    <property type="component" value="Unassembled WGS sequence"/>
</dbReference>
<name>A0A7W7IKE4_9ACTN</name>
<accession>A0A7W7IKE4</accession>
<evidence type="ECO:0000313" key="3">
    <source>
        <dbReference type="EMBL" id="MBB4778531.1"/>
    </source>
</evidence>